<dbReference type="GO" id="GO:0005634">
    <property type="term" value="C:nucleus"/>
    <property type="evidence" value="ECO:0007669"/>
    <property type="project" value="UniProtKB-SubCell"/>
</dbReference>
<gene>
    <name evidence="11" type="ORF">GOBAR_AA08127</name>
</gene>
<accession>A0A2P5YAA3</accession>
<evidence type="ECO:0000313" key="12">
    <source>
        <dbReference type="Proteomes" id="UP000239757"/>
    </source>
</evidence>
<evidence type="ECO:0000256" key="4">
    <source>
        <dbReference type="ARBA" id="ARBA00022603"/>
    </source>
</evidence>
<evidence type="ECO:0008006" key="13">
    <source>
        <dbReference type="Google" id="ProtNLM"/>
    </source>
</evidence>
<dbReference type="InterPro" id="IPR001214">
    <property type="entry name" value="SET_dom"/>
</dbReference>
<feature type="domain" description="SET" evidence="9">
    <location>
        <begin position="21"/>
        <end position="138"/>
    </location>
</feature>
<dbReference type="AlphaFoldDB" id="A0A2P5YAA3"/>
<dbReference type="GO" id="GO:0008168">
    <property type="term" value="F:methyltransferase activity"/>
    <property type="evidence" value="ECO:0007669"/>
    <property type="project" value="UniProtKB-KW"/>
</dbReference>
<evidence type="ECO:0000313" key="11">
    <source>
        <dbReference type="EMBL" id="PPS12517.1"/>
    </source>
</evidence>
<dbReference type="InterPro" id="IPR003616">
    <property type="entry name" value="Post-SET_dom"/>
</dbReference>
<dbReference type="Pfam" id="PF00856">
    <property type="entry name" value="SET"/>
    <property type="match status" value="1"/>
</dbReference>
<feature type="domain" description="Post-SET" evidence="10">
    <location>
        <begin position="145"/>
        <end position="161"/>
    </location>
</feature>
<dbReference type="OrthoDB" id="2422440at2759"/>
<evidence type="ECO:0000256" key="2">
    <source>
        <dbReference type="ARBA" id="ARBA00004286"/>
    </source>
</evidence>
<reference evidence="11 12" key="1">
    <citation type="submission" date="2015-01" db="EMBL/GenBank/DDBJ databases">
        <title>Genome of allotetraploid Gossypium barbadense reveals genomic plasticity and fiber elongation in cotton evolution.</title>
        <authorList>
            <person name="Chen X."/>
            <person name="Liu X."/>
            <person name="Zhao B."/>
            <person name="Zheng H."/>
            <person name="Hu Y."/>
            <person name="Lu G."/>
            <person name="Yang C."/>
            <person name="Chen J."/>
            <person name="Shan C."/>
            <person name="Zhang L."/>
            <person name="Zhou Y."/>
            <person name="Wang L."/>
            <person name="Guo W."/>
            <person name="Bai Y."/>
            <person name="Ruan J."/>
            <person name="Shangguan X."/>
            <person name="Mao Y."/>
            <person name="Jiang J."/>
            <person name="Zhu Y."/>
            <person name="Lei J."/>
            <person name="Kang H."/>
            <person name="Chen S."/>
            <person name="He X."/>
            <person name="Wang R."/>
            <person name="Wang Y."/>
            <person name="Chen J."/>
            <person name="Wang L."/>
            <person name="Yu S."/>
            <person name="Wang B."/>
            <person name="Wei J."/>
            <person name="Song S."/>
            <person name="Lu X."/>
            <person name="Gao Z."/>
            <person name="Gu W."/>
            <person name="Deng X."/>
            <person name="Ma D."/>
            <person name="Wang S."/>
            <person name="Liang W."/>
            <person name="Fang L."/>
            <person name="Cai C."/>
            <person name="Zhu X."/>
            <person name="Zhou B."/>
            <person name="Zhang Y."/>
            <person name="Chen Z."/>
            <person name="Xu S."/>
            <person name="Zhu R."/>
            <person name="Wang S."/>
            <person name="Zhang T."/>
            <person name="Zhao G."/>
        </authorList>
    </citation>
    <scope>NUCLEOTIDE SEQUENCE [LARGE SCALE GENOMIC DNA]</scope>
    <source>
        <strain evidence="12">cv. Xinhai21</strain>
        <tissue evidence="11">Leaf</tissue>
    </source>
</reference>
<feature type="region of interest" description="Disordered" evidence="8">
    <location>
        <begin position="410"/>
        <end position="429"/>
    </location>
</feature>
<dbReference type="SUPFAM" id="SSF82199">
    <property type="entry name" value="SET domain"/>
    <property type="match status" value="1"/>
</dbReference>
<dbReference type="Gene3D" id="2.170.270.10">
    <property type="entry name" value="SET domain"/>
    <property type="match status" value="1"/>
</dbReference>
<proteinExistence type="predicted"/>
<keyword evidence="6" id="KW-0949">S-adenosyl-L-methionine</keyword>
<dbReference type="SMART" id="SM00508">
    <property type="entry name" value="PostSET"/>
    <property type="match status" value="1"/>
</dbReference>
<comment type="subcellular location">
    <subcellularLocation>
        <location evidence="2">Chromosome</location>
    </subcellularLocation>
    <subcellularLocation>
        <location evidence="1">Nucleus</location>
    </subcellularLocation>
</comment>
<protein>
    <recommendedName>
        <fullName evidence="13">Histone-lysine N-methyltransferase ASHH1</fullName>
    </recommendedName>
</protein>
<dbReference type="PROSITE" id="PS50280">
    <property type="entry name" value="SET"/>
    <property type="match status" value="1"/>
</dbReference>
<evidence type="ECO:0000256" key="8">
    <source>
        <dbReference type="SAM" id="MobiDB-lite"/>
    </source>
</evidence>
<dbReference type="GO" id="GO:0032259">
    <property type="term" value="P:methylation"/>
    <property type="evidence" value="ECO:0007669"/>
    <property type="project" value="UniProtKB-KW"/>
</dbReference>
<evidence type="ECO:0000256" key="6">
    <source>
        <dbReference type="ARBA" id="ARBA00022691"/>
    </source>
</evidence>
<evidence type="ECO:0000256" key="1">
    <source>
        <dbReference type="ARBA" id="ARBA00004123"/>
    </source>
</evidence>
<organism evidence="11 12">
    <name type="scientific">Gossypium barbadense</name>
    <name type="common">Sea Island cotton</name>
    <name type="synonym">Hibiscus barbadensis</name>
    <dbReference type="NCBI Taxonomy" id="3634"/>
    <lineage>
        <taxon>Eukaryota</taxon>
        <taxon>Viridiplantae</taxon>
        <taxon>Streptophyta</taxon>
        <taxon>Embryophyta</taxon>
        <taxon>Tracheophyta</taxon>
        <taxon>Spermatophyta</taxon>
        <taxon>Magnoliopsida</taxon>
        <taxon>eudicotyledons</taxon>
        <taxon>Gunneridae</taxon>
        <taxon>Pentapetalae</taxon>
        <taxon>rosids</taxon>
        <taxon>malvids</taxon>
        <taxon>Malvales</taxon>
        <taxon>Malvaceae</taxon>
        <taxon>Malvoideae</taxon>
        <taxon>Gossypium</taxon>
    </lineage>
</organism>
<sequence length="429" mass="48751">MWREVLECTNKHRMYTRLLSLRCLLQESEGRGWGLLAAEYIKAGQFIVEYCGEVISWKEAKRRSQAYENQGLKDAFIISLNGSESIDATKKGNLARFINHSCQPNCETRKWTVLGEIRVGIFAKEDIPIGTELAYDYNFEWYGGAKVRCLCGALNCSGFLGAKSRGFLEDTYLWEDDDEYSVEKIPLYDSAEDEPATKHLKAVNLNSENDVNTKSEQSITMDVSLKSKHQLESTIDTVPMEGVDVNTLKIESAKDINLYSQDAQQAFSQKNAMISRIRSNSACRNYHIRSGPMLKKKSQHYSNGKLKHLSKKQIDLKHLAKLLASKEAQEEVFRYEEMKNEAASQLASLYNEIRPAIEEHERDNQDSVSTSVAEKWIEASCSKLKIEFDFHSSILRNIVCTPQKACEQVKPCEPEGHGGNNDNEVKLEF</sequence>
<dbReference type="Proteomes" id="UP000239757">
    <property type="component" value="Unassembled WGS sequence"/>
</dbReference>
<evidence type="ECO:0000256" key="3">
    <source>
        <dbReference type="ARBA" id="ARBA00022454"/>
    </source>
</evidence>
<evidence type="ECO:0000259" key="9">
    <source>
        <dbReference type="PROSITE" id="PS50280"/>
    </source>
</evidence>
<dbReference type="EMBL" id="KZ663472">
    <property type="protein sequence ID" value="PPS12517.1"/>
    <property type="molecule type" value="Genomic_DNA"/>
</dbReference>
<dbReference type="PANTHER" id="PTHR22884">
    <property type="entry name" value="SET DOMAIN PROTEINS"/>
    <property type="match status" value="1"/>
</dbReference>
<dbReference type="InterPro" id="IPR046341">
    <property type="entry name" value="SET_dom_sf"/>
</dbReference>
<keyword evidence="5" id="KW-0808">Transferase</keyword>
<dbReference type="PROSITE" id="PS50868">
    <property type="entry name" value="POST_SET"/>
    <property type="match status" value="1"/>
</dbReference>
<keyword evidence="4" id="KW-0489">Methyltransferase</keyword>
<evidence type="ECO:0000256" key="7">
    <source>
        <dbReference type="ARBA" id="ARBA00023242"/>
    </source>
</evidence>
<dbReference type="SMART" id="SM00317">
    <property type="entry name" value="SET"/>
    <property type="match status" value="1"/>
</dbReference>
<keyword evidence="7" id="KW-0539">Nucleus</keyword>
<dbReference type="InterPro" id="IPR050777">
    <property type="entry name" value="SET2_Histone-Lys_MeTrsfase"/>
</dbReference>
<evidence type="ECO:0000259" key="10">
    <source>
        <dbReference type="PROSITE" id="PS50868"/>
    </source>
</evidence>
<evidence type="ECO:0000256" key="5">
    <source>
        <dbReference type="ARBA" id="ARBA00022679"/>
    </source>
</evidence>
<dbReference type="GO" id="GO:0005694">
    <property type="term" value="C:chromosome"/>
    <property type="evidence" value="ECO:0007669"/>
    <property type="project" value="UniProtKB-SubCell"/>
</dbReference>
<keyword evidence="3" id="KW-0158">Chromosome</keyword>
<name>A0A2P5YAA3_GOSBA</name>